<comment type="caution">
    <text evidence="2">The sequence shown here is derived from an EMBL/GenBank/DDBJ whole genome shotgun (WGS) entry which is preliminary data.</text>
</comment>
<reference evidence="2" key="2">
    <citation type="submission" date="2023-05" db="EMBL/GenBank/DDBJ databases">
        <authorList>
            <consortium name="Lawrence Berkeley National Laboratory"/>
            <person name="Steindorff A."/>
            <person name="Hensen N."/>
            <person name="Bonometti L."/>
            <person name="Westerberg I."/>
            <person name="Brannstrom I.O."/>
            <person name="Guillou S."/>
            <person name="Cros-Aarteil S."/>
            <person name="Calhoun S."/>
            <person name="Haridas S."/>
            <person name="Kuo A."/>
            <person name="Mondo S."/>
            <person name="Pangilinan J."/>
            <person name="Riley R."/>
            <person name="Labutti K."/>
            <person name="Andreopoulos B."/>
            <person name="Lipzen A."/>
            <person name="Chen C."/>
            <person name="Yanf M."/>
            <person name="Daum C."/>
            <person name="Ng V."/>
            <person name="Clum A."/>
            <person name="Ohm R."/>
            <person name="Martin F."/>
            <person name="Silar P."/>
            <person name="Natvig D."/>
            <person name="Lalanne C."/>
            <person name="Gautier V."/>
            <person name="Ament-Velasquez S.L."/>
            <person name="Kruys A."/>
            <person name="Hutchinson M.I."/>
            <person name="Powell A.J."/>
            <person name="Barry K."/>
            <person name="Miller A.N."/>
            <person name="Grigoriev I.V."/>
            <person name="Debuchy R."/>
            <person name="Gladieux P."/>
            <person name="Thoren M.H."/>
            <person name="Johannesson H."/>
        </authorList>
    </citation>
    <scope>NUCLEOTIDE SEQUENCE</scope>
    <source>
        <strain evidence="2">CBS 315.58</strain>
    </source>
</reference>
<reference evidence="2" key="1">
    <citation type="journal article" date="2023" name="Mol. Phylogenet. Evol.">
        <title>Genome-scale phylogeny and comparative genomics of the fungal order Sordariales.</title>
        <authorList>
            <person name="Hensen N."/>
            <person name="Bonometti L."/>
            <person name="Westerberg I."/>
            <person name="Brannstrom I.O."/>
            <person name="Guillou S."/>
            <person name="Cros-Aarteil S."/>
            <person name="Calhoun S."/>
            <person name="Haridas S."/>
            <person name="Kuo A."/>
            <person name="Mondo S."/>
            <person name="Pangilinan J."/>
            <person name="Riley R."/>
            <person name="LaButti K."/>
            <person name="Andreopoulos B."/>
            <person name="Lipzen A."/>
            <person name="Chen C."/>
            <person name="Yan M."/>
            <person name="Daum C."/>
            <person name="Ng V."/>
            <person name="Clum A."/>
            <person name="Steindorff A."/>
            <person name="Ohm R.A."/>
            <person name="Martin F."/>
            <person name="Silar P."/>
            <person name="Natvig D.O."/>
            <person name="Lalanne C."/>
            <person name="Gautier V."/>
            <person name="Ament-Velasquez S.L."/>
            <person name="Kruys A."/>
            <person name="Hutchinson M.I."/>
            <person name="Powell A.J."/>
            <person name="Barry K."/>
            <person name="Miller A.N."/>
            <person name="Grigoriev I.V."/>
            <person name="Debuchy R."/>
            <person name="Gladieux P."/>
            <person name="Hiltunen Thoren M."/>
            <person name="Johannesson H."/>
        </authorList>
    </citation>
    <scope>NUCLEOTIDE SEQUENCE</scope>
    <source>
        <strain evidence="2">CBS 315.58</strain>
    </source>
</reference>
<accession>A0AAN6XQB6</accession>
<evidence type="ECO:0000313" key="3">
    <source>
        <dbReference type="Proteomes" id="UP001303160"/>
    </source>
</evidence>
<organism evidence="2 3">
    <name type="scientific">Triangularia verruculosa</name>
    <dbReference type="NCBI Taxonomy" id="2587418"/>
    <lineage>
        <taxon>Eukaryota</taxon>
        <taxon>Fungi</taxon>
        <taxon>Dikarya</taxon>
        <taxon>Ascomycota</taxon>
        <taxon>Pezizomycotina</taxon>
        <taxon>Sordariomycetes</taxon>
        <taxon>Sordariomycetidae</taxon>
        <taxon>Sordariales</taxon>
        <taxon>Podosporaceae</taxon>
        <taxon>Triangularia</taxon>
    </lineage>
</organism>
<feature type="compositionally biased region" description="Polar residues" evidence="1">
    <location>
        <begin position="129"/>
        <end position="140"/>
    </location>
</feature>
<dbReference type="Proteomes" id="UP001303160">
    <property type="component" value="Unassembled WGS sequence"/>
</dbReference>
<evidence type="ECO:0000313" key="2">
    <source>
        <dbReference type="EMBL" id="KAK4204566.1"/>
    </source>
</evidence>
<keyword evidence="3" id="KW-1185">Reference proteome</keyword>
<dbReference type="AlphaFoldDB" id="A0AAN6XQB6"/>
<dbReference type="EMBL" id="MU863881">
    <property type="protein sequence ID" value="KAK4204566.1"/>
    <property type="molecule type" value="Genomic_DNA"/>
</dbReference>
<sequence>MCTFTLCHYSCRACGAAIDSQEVDLKACNKQRKNWDECRGPKKRGDSYHYLKPADCFYCGDSTFVEEDLDDEAVLDIDLRHQPTDNLPAPESYVAKVTVHFTNDPDFDPWKEYTTDKPVANVPMDINREQATVNPEGNSKTRPRCADQSDSGDDYDPWGDYAFSVATVKSKSEN</sequence>
<name>A0AAN6XQB6_9PEZI</name>
<feature type="region of interest" description="Disordered" evidence="1">
    <location>
        <begin position="122"/>
        <end position="158"/>
    </location>
</feature>
<gene>
    <name evidence="2" type="ORF">QBC40DRAFT_191657</name>
</gene>
<evidence type="ECO:0000256" key="1">
    <source>
        <dbReference type="SAM" id="MobiDB-lite"/>
    </source>
</evidence>
<protein>
    <submittedName>
        <fullName evidence="2">Uncharacterized protein</fullName>
    </submittedName>
</protein>
<proteinExistence type="predicted"/>